<proteinExistence type="inferred from homology"/>
<dbReference type="PANTHER" id="PTHR20854">
    <property type="entry name" value="INOSITOL MONOPHOSPHATASE"/>
    <property type="match status" value="1"/>
</dbReference>
<comment type="caution">
    <text evidence="3">The sequence shown here is derived from an EMBL/GenBank/DDBJ whole genome shotgun (WGS) entry which is preliminary data.</text>
</comment>
<dbReference type="Gene3D" id="3.40.190.80">
    <property type="match status" value="1"/>
</dbReference>
<accession>A0A175RDF0</accession>
<evidence type="ECO:0000256" key="2">
    <source>
        <dbReference type="PIRSR" id="PIRSR600760-2"/>
    </source>
</evidence>
<dbReference type="GO" id="GO:0008934">
    <property type="term" value="F:inositol monophosphate 1-phosphatase activity"/>
    <property type="evidence" value="ECO:0007669"/>
    <property type="project" value="TreeGrafter"/>
</dbReference>
<dbReference type="Pfam" id="PF00459">
    <property type="entry name" value="Inositol_P"/>
    <property type="match status" value="1"/>
</dbReference>
<evidence type="ECO:0000313" key="3">
    <source>
        <dbReference type="EMBL" id="KTQ98473.1"/>
    </source>
</evidence>
<evidence type="ECO:0000256" key="1">
    <source>
        <dbReference type="ARBA" id="ARBA00009759"/>
    </source>
</evidence>
<dbReference type="Proteomes" id="UP000078272">
    <property type="component" value="Unassembled WGS sequence"/>
</dbReference>
<dbReference type="GO" id="GO:0006020">
    <property type="term" value="P:inositol metabolic process"/>
    <property type="evidence" value="ECO:0007669"/>
    <property type="project" value="TreeGrafter"/>
</dbReference>
<dbReference type="PATRIC" id="fig|401562.3.peg.2537"/>
<dbReference type="STRING" id="401562.NS365_10635"/>
<keyword evidence="2" id="KW-0460">Magnesium</keyword>
<comment type="similarity">
    <text evidence="1">Belongs to the inositol monophosphatase superfamily.</text>
</comment>
<keyword evidence="2" id="KW-0479">Metal-binding</keyword>
<dbReference type="GO" id="GO:0007165">
    <property type="term" value="P:signal transduction"/>
    <property type="evidence" value="ECO:0007669"/>
    <property type="project" value="TreeGrafter"/>
</dbReference>
<name>A0A175RDF0_9HYPH</name>
<reference evidence="3 4" key="1">
    <citation type="journal article" date="2016" name="Front. Microbiol.">
        <title>Genomic Resource of Rice Seed Associated Bacteria.</title>
        <authorList>
            <person name="Midha S."/>
            <person name="Bansal K."/>
            <person name="Sharma S."/>
            <person name="Kumar N."/>
            <person name="Patil P.P."/>
            <person name="Chaudhry V."/>
            <person name="Patil P.B."/>
        </authorList>
    </citation>
    <scope>NUCLEOTIDE SEQUENCE [LARGE SCALE GENOMIC DNA]</scope>
    <source>
        <strain evidence="3 4">NS226</strain>
    </source>
</reference>
<dbReference type="Gene3D" id="3.30.540.10">
    <property type="entry name" value="Fructose-1,6-Bisphosphatase, subunit A, domain 1"/>
    <property type="match status" value="1"/>
</dbReference>
<feature type="binding site" evidence="2">
    <location>
        <position position="85"/>
    </location>
    <ligand>
        <name>Mg(2+)</name>
        <dbReference type="ChEBI" id="CHEBI:18420"/>
        <label>1</label>
        <note>catalytic</note>
    </ligand>
</feature>
<feature type="binding site" evidence="2">
    <location>
        <position position="82"/>
    </location>
    <ligand>
        <name>Mg(2+)</name>
        <dbReference type="ChEBI" id="CHEBI:18420"/>
        <label>1</label>
        <note>catalytic</note>
    </ligand>
</feature>
<protein>
    <submittedName>
        <fullName evidence="3">Myo-inositol-1-monophosphatase</fullName>
    </submittedName>
</protein>
<feature type="binding site" evidence="2">
    <location>
        <position position="68"/>
    </location>
    <ligand>
        <name>Mg(2+)</name>
        <dbReference type="ChEBI" id="CHEBI:18420"/>
        <label>1</label>
        <note>catalytic</note>
    </ligand>
</feature>
<organism evidence="3 4">
    <name type="scientific">Aureimonas ureilytica</name>
    <dbReference type="NCBI Taxonomy" id="401562"/>
    <lineage>
        <taxon>Bacteria</taxon>
        <taxon>Pseudomonadati</taxon>
        <taxon>Pseudomonadota</taxon>
        <taxon>Alphaproteobacteria</taxon>
        <taxon>Hyphomicrobiales</taxon>
        <taxon>Aurantimonadaceae</taxon>
        <taxon>Aureimonas</taxon>
    </lineage>
</organism>
<feature type="binding site" evidence="2">
    <location>
        <position position="84"/>
    </location>
    <ligand>
        <name>Mg(2+)</name>
        <dbReference type="ChEBI" id="CHEBI:18420"/>
        <label>1</label>
        <note>catalytic</note>
    </ligand>
</feature>
<dbReference type="PANTHER" id="PTHR20854:SF4">
    <property type="entry name" value="INOSITOL-1-MONOPHOSPHATASE-RELATED"/>
    <property type="match status" value="1"/>
</dbReference>
<dbReference type="EMBL" id="LDPZ01000003">
    <property type="protein sequence ID" value="KTQ98473.1"/>
    <property type="molecule type" value="Genomic_DNA"/>
</dbReference>
<dbReference type="AlphaFoldDB" id="A0A175RDF0"/>
<gene>
    <name evidence="3" type="ORF">NS226_00935</name>
</gene>
<evidence type="ECO:0000313" key="4">
    <source>
        <dbReference type="Proteomes" id="UP000078272"/>
    </source>
</evidence>
<dbReference type="PRINTS" id="PR00377">
    <property type="entry name" value="IMPHPHTASES"/>
</dbReference>
<dbReference type="GO" id="GO:0046872">
    <property type="term" value="F:metal ion binding"/>
    <property type="evidence" value="ECO:0007669"/>
    <property type="project" value="UniProtKB-KW"/>
</dbReference>
<comment type="cofactor">
    <cofactor evidence="2">
        <name>Mg(2+)</name>
        <dbReference type="ChEBI" id="CHEBI:18420"/>
    </cofactor>
</comment>
<sequence>MLQRRDTAAEIVKIAAAEALGHFADRKQLLTETKAGPRDFVSQADRGIEVRVRALLAERYPGEAVVGEEEGGETADRYWIVDPIDGTSNFLAGSPLWGISLGYVEEGVPVAGAIAAPCLGELMAGARDVGVVRNGVPFEREVAVPGLGLVSLGDSPGEDLEAAIALQRRLREREWIVESFHCTSVSMLFAALGRFDGHIQPVTTMWDIAGGAAICRELGLEVEIIRHEDGAYAIYAGTAALMRDALGKA</sequence>
<dbReference type="InterPro" id="IPR000760">
    <property type="entry name" value="Inositol_monophosphatase-like"/>
</dbReference>
<dbReference type="SUPFAM" id="SSF56655">
    <property type="entry name" value="Carbohydrate phosphatase"/>
    <property type="match status" value="1"/>
</dbReference>
<feature type="binding site" evidence="2">
    <location>
        <position position="207"/>
    </location>
    <ligand>
        <name>Mg(2+)</name>
        <dbReference type="ChEBI" id="CHEBI:18420"/>
        <label>1</label>
        <note>catalytic</note>
    </ligand>
</feature>